<dbReference type="Proteomes" id="UP000025227">
    <property type="component" value="Unplaced"/>
</dbReference>
<dbReference type="WBParaSite" id="HCON_00116170-00001">
    <property type="protein sequence ID" value="HCON_00116170-00001"/>
    <property type="gene ID" value="HCON_00116170"/>
</dbReference>
<name>A0A7I4YNB5_HAECO</name>
<organism evidence="1 2">
    <name type="scientific">Haemonchus contortus</name>
    <name type="common">Barber pole worm</name>
    <dbReference type="NCBI Taxonomy" id="6289"/>
    <lineage>
        <taxon>Eukaryota</taxon>
        <taxon>Metazoa</taxon>
        <taxon>Ecdysozoa</taxon>
        <taxon>Nematoda</taxon>
        <taxon>Chromadorea</taxon>
        <taxon>Rhabditida</taxon>
        <taxon>Rhabditina</taxon>
        <taxon>Rhabditomorpha</taxon>
        <taxon>Strongyloidea</taxon>
        <taxon>Trichostrongylidae</taxon>
        <taxon>Haemonchus</taxon>
    </lineage>
</organism>
<reference evidence="2" key="1">
    <citation type="submission" date="2020-12" db="UniProtKB">
        <authorList>
            <consortium name="WormBaseParasite"/>
        </authorList>
    </citation>
    <scope>IDENTIFICATION</scope>
    <source>
        <strain evidence="2">MHco3</strain>
    </source>
</reference>
<evidence type="ECO:0000313" key="2">
    <source>
        <dbReference type="WBParaSite" id="HCON_00116170-00001"/>
    </source>
</evidence>
<protein>
    <submittedName>
        <fullName evidence="2">Transposase</fullName>
    </submittedName>
</protein>
<sequence>MCKGNAGLNSSWLRGDKEAWFRNDEVQQVLRQEKSVYKRWQKTHREDRGAHRTSKRLAKAAVAKAKNAEMDSLYEKLDGREKEEFLIRLAKARHRATKYTAVVKFVKNTERAILRKLGEVRRM</sequence>
<accession>A0A7I4YNB5</accession>
<dbReference type="OrthoDB" id="418748at2759"/>
<evidence type="ECO:0000313" key="1">
    <source>
        <dbReference type="Proteomes" id="UP000025227"/>
    </source>
</evidence>
<dbReference type="AlphaFoldDB" id="A0A7I4YNB5"/>
<proteinExistence type="predicted"/>
<keyword evidence="1" id="KW-1185">Reference proteome</keyword>